<evidence type="ECO:0000313" key="5">
    <source>
        <dbReference type="Proteomes" id="UP000287166"/>
    </source>
</evidence>
<dbReference type="Gene3D" id="3.40.50.720">
    <property type="entry name" value="NAD(P)-binding Rossmann-like Domain"/>
    <property type="match status" value="1"/>
</dbReference>
<dbReference type="STRING" id="139825.A0A401GCN0"/>
<dbReference type="GO" id="GO:0005783">
    <property type="term" value="C:endoplasmic reticulum"/>
    <property type="evidence" value="ECO:0007669"/>
    <property type="project" value="TreeGrafter"/>
</dbReference>
<keyword evidence="3" id="KW-0472">Membrane</keyword>
<dbReference type="GeneID" id="38776851"/>
<proteinExistence type="inferred from homology"/>
<dbReference type="Proteomes" id="UP000287166">
    <property type="component" value="Unassembled WGS sequence"/>
</dbReference>
<feature type="transmembrane region" description="Helical" evidence="3">
    <location>
        <begin position="50"/>
        <end position="75"/>
    </location>
</feature>
<reference evidence="4 5" key="1">
    <citation type="journal article" date="2018" name="Sci. Rep.">
        <title>Genome sequence of the cauliflower mushroom Sparassis crispa (Hanabiratake) and its association with beneficial usage.</title>
        <authorList>
            <person name="Kiyama R."/>
            <person name="Furutani Y."/>
            <person name="Kawaguchi K."/>
            <person name="Nakanishi T."/>
        </authorList>
    </citation>
    <scope>NUCLEOTIDE SEQUENCE [LARGE SCALE GENOMIC DNA]</scope>
</reference>
<dbReference type="PANTHER" id="PTHR43899:SF13">
    <property type="entry name" value="RH59310P"/>
    <property type="match status" value="1"/>
</dbReference>
<dbReference type="PANTHER" id="PTHR43899">
    <property type="entry name" value="RH59310P"/>
    <property type="match status" value="1"/>
</dbReference>
<dbReference type="PRINTS" id="PR00081">
    <property type="entry name" value="GDHRDH"/>
</dbReference>
<dbReference type="InterPro" id="IPR051019">
    <property type="entry name" value="VLCFA-Steroid_DH"/>
</dbReference>
<dbReference type="SUPFAM" id="SSF51735">
    <property type="entry name" value="NAD(P)-binding Rossmann-fold domains"/>
    <property type="match status" value="1"/>
</dbReference>
<protein>
    <submittedName>
        <fullName evidence="4">Very-long-chain 3-oxoacyl-CoA reductase</fullName>
    </submittedName>
</protein>
<dbReference type="GO" id="GO:0016491">
    <property type="term" value="F:oxidoreductase activity"/>
    <property type="evidence" value="ECO:0007669"/>
    <property type="project" value="UniProtKB-KW"/>
</dbReference>
<evidence type="ECO:0000256" key="2">
    <source>
        <dbReference type="ARBA" id="ARBA00023002"/>
    </source>
</evidence>
<dbReference type="EMBL" id="BFAD01000002">
    <property type="protein sequence ID" value="GBE79934.1"/>
    <property type="molecule type" value="Genomic_DNA"/>
</dbReference>
<keyword evidence="3" id="KW-0812">Transmembrane</keyword>
<name>A0A401GCN0_9APHY</name>
<dbReference type="InParanoid" id="A0A401GCN0"/>
<keyword evidence="5" id="KW-1185">Reference proteome</keyword>
<dbReference type="OrthoDB" id="47007at2759"/>
<accession>A0A401GCN0</accession>
<organism evidence="4 5">
    <name type="scientific">Sparassis crispa</name>
    <dbReference type="NCBI Taxonomy" id="139825"/>
    <lineage>
        <taxon>Eukaryota</taxon>
        <taxon>Fungi</taxon>
        <taxon>Dikarya</taxon>
        <taxon>Basidiomycota</taxon>
        <taxon>Agaricomycotina</taxon>
        <taxon>Agaricomycetes</taxon>
        <taxon>Polyporales</taxon>
        <taxon>Sparassidaceae</taxon>
        <taxon>Sparassis</taxon>
    </lineage>
</organism>
<evidence type="ECO:0000256" key="1">
    <source>
        <dbReference type="ARBA" id="ARBA00006484"/>
    </source>
</evidence>
<dbReference type="InterPro" id="IPR036291">
    <property type="entry name" value="NAD(P)-bd_dom_sf"/>
</dbReference>
<gene>
    <name evidence="4" type="ORF">SCP_0211360</name>
</gene>
<dbReference type="Pfam" id="PF00106">
    <property type="entry name" value="adh_short"/>
    <property type="match status" value="1"/>
</dbReference>
<evidence type="ECO:0000256" key="3">
    <source>
        <dbReference type="SAM" id="Phobius"/>
    </source>
</evidence>
<keyword evidence="2" id="KW-0560">Oxidoreductase</keyword>
<dbReference type="InterPro" id="IPR002347">
    <property type="entry name" value="SDR_fam"/>
</dbReference>
<dbReference type="RefSeq" id="XP_027610847.1">
    <property type="nucleotide sequence ID" value="XM_027755046.1"/>
</dbReference>
<evidence type="ECO:0000313" key="4">
    <source>
        <dbReference type="EMBL" id="GBE79934.1"/>
    </source>
</evidence>
<sequence length="353" mass="38835">MSMSLGTGALSWEQSSCSCMGPSHVLHSFPSSSLPTSPTSSIEMLSVVEIFAVIGVLLSISIVYRFALFVWLYFLRPSGVHKFLHGPPAYAIVTGATDGIGRAVAQELYNKGFNLILHGRNEEKMRSVVESIRATGLRDVRYFIADASQQGIDFVSIAERYKDLNITLVIHNVGGSSPRRCRIDGFTESELLGIVQMNALFPLLLTRALLPSLRASAAHGPVLVQFVGSQGADVSPPRFALYASSKRFLQALARGLDVDERVWDGASGVRFEYAAVGEVRSQTHPVQIRVSSPSAERFARSLVKRVGCGWRRYAPYMPHAYMQWIVELLGETVVEKYVVKEIDQILALGEKKA</sequence>
<comment type="similarity">
    <text evidence="1">Belongs to the short-chain dehydrogenases/reductases (SDR) family.</text>
</comment>
<comment type="caution">
    <text evidence="4">The sequence shown here is derived from an EMBL/GenBank/DDBJ whole genome shotgun (WGS) entry which is preliminary data.</text>
</comment>
<keyword evidence="3" id="KW-1133">Transmembrane helix</keyword>
<dbReference type="AlphaFoldDB" id="A0A401GCN0"/>